<evidence type="ECO:0000259" key="10">
    <source>
        <dbReference type="PROSITE" id="PS50110"/>
    </source>
</evidence>
<keyword evidence="5" id="KW-0805">Transcription regulation</keyword>
<dbReference type="InterPro" id="IPR001789">
    <property type="entry name" value="Sig_transdc_resp-reg_receiver"/>
</dbReference>
<dbReference type="PANTHER" id="PTHR45526:SF1">
    <property type="entry name" value="TRANSCRIPTIONAL REGULATORY PROTEIN DCUR-RELATED"/>
    <property type="match status" value="1"/>
</dbReference>
<evidence type="ECO:0000256" key="8">
    <source>
        <dbReference type="ARBA" id="ARBA00023163"/>
    </source>
</evidence>
<dbReference type="InterPro" id="IPR024187">
    <property type="entry name" value="Sig_transdc_resp-reg_cit/mal"/>
</dbReference>
<dbReference type="PIRSF" id="PIRSF006171">
    <property type="entry name" value="RR_citrat_malat"/>
    <property type="match status" value="1"/>
</dbReference>
<keyword evidence="8" id="KW-0804">Transcription</keyword>
<accession>A0A2V3W077</accession>
<reference evidence="11 12" key="1">
    <citation type="submission" date="2018-05" db="EMBL/GenBank/DDBJ databases">
        <title>Genomic Encyclopedia of Type Strains, Phase IV (KMG-IV): sequencing the most valuable type-strain genomes for metagenomic binning, comparative biology and taxonomic classification.</title>
        <authorList>
            <person name="Goeker M."/>
        </authorList>
    </citation>
    <scope>NUCLEOTIDE SEQUENCE [LARGE SCALE GENOMIC DNA]</scope>
    <source>
        <strain evidence="11 12">DSM 22440</strain>
    </source>
</reference>
<gene>
    <name evidence="11" type="ORF">DES38_11724</name>
</gene>
<dbReference type="PROSITE" id="PS50110">
    <property type="entry name" value="RESPONSE_REGULATORY"/>
    <property type="match status" value="1"/>
</dbReference>
<keyword evidence="3 9" id="KW-0597">Phosphoprotein</keyword>
<evidence type="ECO:0000256" key="6">
    <source>
        <dbReference type="ARBA" id="ARBA00023125"/>
    </source>
</evidence>
<evidence type="ECO:0000256" key="9">
    <source>
        <dbReference type="PROSITE-ProRule" id="PRU00169"/>
    </source>
</evidence>
<evidence type="ECO:0000256" key="1">
    <source>
        <dbReference type="ARBA" id="ARBA00004496"/>
    </source>
</evidence>
<dbReference type="GO" id="GO:0005737">
    <property type="term" value="C:cytoplasm"/>
    <property type="evidence" value="ECO:0007669"/>
    <property type="project" value="UniProtKB-SubCell"/>
</dbReference>
<dbReference type="InterPro" id="IPR011006">
    <property type="entry name" value="CheY-like_superfamily"/>
</dbReference>
<evidence type="ECO:0000313" key="12">
    <source>
        <dbReference type="Proteomes" id="UP000247922"/>
    </source>
</evidence>
<dbReference type="RefSeq" id="WP_110252144.1">
    <property type="nucleotide sequence ID" value="NZ_QJJR01000017.1"/>
</dbReference>
<evidence type="ECO:0000256" key="2">
    <source>
        <dbReference type="ARBA" id="ARBA00022490"/>
    </source>
</evidence>
<evidence type="ECO:0000256" key="5">
    <source>
        <dbReference type="ARBA" id="ARBA00023015"/>
    </source>
</evidence>
<dbReference type="InterPro" id="IPR036388">
    <property type="entry name" value="WH-like_DNA-bd_sf"/>
</dbReference>
<name>A0A2V3W077_9BACI</name>
<keyword evidence="6" id="KW-0238">DNA-binding</keyword>
<evidence type="ECO:0000313" key="11">
    <source>
        <dbReference type="EMBL" id="PXW87186.1"/>
    </source>
</evidence>
<proteinExistence type="predicted"/>
<sequence>MIINVLIVEDDPMVAEINKRFMNKVEGYQLVGTASTGEEAMQLIEERAGGIDLILLDVYMSGQSGLELLSEIRRKGYSIDVILITAASDTEKINTALQYGAIDYLIKPFEFDRFKQALLRYQRNVELVKGHNCLSQVELDQRLFASSKEQTYNQKLLPKGLTKTTLVVVINSIKQLKSFTTDDVSAITGISRVSIRKYLIFLVELGVLEEALTYGIGRPGYRYTYIDNSEKVEAYLD</sequence>
<keyword evidence="7" id="KW-0010">Activator</keyword>
<dbReference type="SMART" id="SM00448">
    <property type="entry name" value="REC"/>
    <property type="match status" value="1"/>
</dbReference>
<keyword evidence="4" id="KW-0902">Two-component regulatory system</keyword>
<dbReference type="Gene3D" id="1.10.10.10">
    <property type="entry name" value="Winged helix-like DNA-binding domain superfamily/Winged helix DNA-binding domain"/>
    <property type="match status" value="1"/>
</dbReference>
<dbReference type="GO" id="GO:0003677">
    <property type="term" value="F:DNA binding"/>
    <property type="evidence" value="ECO:0007669"/>
    <property type="project" value="UniProtKB-KW"/>
</dbReference>
<evidence type="ECO:0000256" key="7">
    <source>
        <dbReference type="ARBA" id="ARBA00023159"/>
    </source>
</evidence>
<dbReference type="EMBL" id="QJJR01000017">
    <property type="protein sequence ID" value="PXW87186.1"/>
    <property type="molecule type" value="Genomic_DNA"/>
</dbReference>
<keyword evidence="2" id="KW-0963">Cytoplasm</keyword>
<dbReference type="GO" id="GO:0000156">
    <property type="term" value="F:phosphorelay response regulator activity"/>
    <property type="evidence" value="ECO:0007669"/>
    <property type="project" value="TreeGrafter"/>
</dbReference>
<dbReference type="AlphaFoldDB" id="A0A2V3W077"/>
<feature type="modified residue" description="4-aspartylphosphate" evidence="9">
    <location>
        <position position="57"/>
    </location>
</feature>
<evidence type="ECO:0000256" key="4">
    <source>
        <dbReference type="ARBA" id="ARBA00023012"/>
    </source>
</evidence>
<protein>
    <submittedName>
        <fullName evidence="11">Response regulator of citrate/malate metabolism</fullName>
    </submittedName>
</protein>
<dbReference type="Pfam" id="PF00072">
    <property type="entry name" value="Response_reg"/>
    <property type="match status" value="1"/>
</dbReference>
<dbReference type="OrthoDB" id="9759232at2"/>
<dbReference type="Proteomes" id="UP000247922">
    <property type="component" value="Unassembled WGS sequence"/>
</dbReference>
<comment type="subcellular location">
    <subcellularLocation>
        <location evidence="1">Cytoplasm</location>
    </subcellularLocation>
</comment>
<dbReference type="Gene3D" id="3.40.50.2300">
    <property type="match status" value="1"/>
</dbReference>
<keyword evidence="12" id="KW-1185">Reference proteome</keyword>
<evidence type="ECO:0000256" key="3">
    <source>
        <dbReference type="ARBA" id="ARBA00022553"/>
    </source>
</evidence>
<dbReference type="PANTHER" id="PTHR45526">
    <property type="entry name" value="TRANSCRIPTIONAL REGULATORY PROTEIN DPIA"/>
    <property type="match status" value="1"/>
</dbReference>
<dbReference type="SUPFAM" id="SSF52172">
    <property type="entry name" value="CheY-like"/>
    <property type="match status" value="1"/>
</dbReference>
<dbReference type="InterPro" id="IPR051271">
    <property type="entry name" value="2C-system_Tx_regulators"/>
</dbReference>
<organism evidence="11 12">
    <name type="scientific">Streptohalobacillus salinus</name>
    <dbReference type="NCBI Taxonomy" id="621096"/>
    <lineage>
        <taxon>Bacteria</taxon>
        <taxon>Bacillati</taxon>
        <taxon>Bacillota</taxon>
        <taxon>Bacilli</taxon>
        <taxon>Bacillales</taxon>
        <taxon>Bacillaceae</taxon>
        <taxon>Streptohalobacillus</taxon>
    </lineage>
</organism>
<dbReference type="GO" id="GO:0003700">
    <property type="term" value="F:DNA-binding transcription factor activity"/>
    <property type="evidence" value="ECO:0007669"/>
    <property type="project" value="InterPro"/>
</dbReference>
<comment type="caution">
    <text evidence="11">The sequence shown here is derived from an EMBL/GenBank/DDBJ whole genome shotgun (WGS) entry which is preliminary data.</text>
</comment>
<dbReference type="CDD" id="cd19925">
    <property type="entry name" value="REC_citrate_TCS"/>
    <property type="match status" value="1"/>
</dbReference>
<feature type="domain" description="Response regulatory" evidence="10">
    <location>
        <begin position="4"/>
        <end position="122"/>
    </location>
</feature>